<name>A0ABS7P8Y4_9NOCA</name>
<dbReference type="EMBL" id="JABUBU010000018">
    <property type="protein sequence ID" value="MBY6368079.1"/>
    <property type="molecule type" value="Genomic_DNA"/>
</dbReference>
<keyword evidence="1" id="KW-0472">Membrane</keyword>
<evidence type="ECO:0000313" key="3">
    <source>
        <dbReference type="Proteomes" id="UP000825228"/>
    </source>
</evidence>
<feature type="transmembrane region" description="Helical" evidence="1">
    <location>
        <begin position="38"/>
        <end position="56"/>
    </location>
</feature>
<organism evidence="2 3">
    <name type="scientific">Rhodococcoides corynebacterioides</name>
    <dbReference type="NCBI Taxonomy" id="53972"/>
    <lineage>
        <taxon>Bacteria</taxon>
        <taxon>Bacillati</taxon>
        <taxon>Actinomycetota</taxon>
        <taxon>Actinomycetes</taxon>
        <taxon>Mycobacteriales</taxon>
        <taxon>Nocardiaceae</taxon>
        <taxon>Rhodococcoides</taxon>
    </lineage>
</organism>
<keyword evidence="1" id="KW-1133">Transmembrane helix</keyword>
<comment type="caution">
    <text evidence="2">The sequence shown here is derived from an EMBL/GenBank/DDBJ whole genome shotgun (WGS) entry which is preliminary data.</text>
</comment>
<accession>A0ABS7P8Y4</accession>
<proteinExistence type="predicted"/>
<keyword evidence="3" id="KW-1185">Reference proteome</keyword>
<dbReference type="RefSeq" id="WP_222685479.1">
    <property type="nucleotide sequence ID" value="NZ_JABUBT010000002.1"/>
</dbReference>
<dbReference type="Proteomes" id="UP000825228">
    <property type="component" value="Unassembled WGS sequence"/>
</dbReference>
<sequence length="62" mass="6718">MTKHETDRNVFGKVPARGTRLRALGVVRDRSRESESMGALLGLGYTVIAYIVQIVSNAGVLS</sequence>
<evidence type="ECO:0000256" key="1">
    <source>
        <dbReference type="SAM" id="Phobius"/>
    </source>
</evidence>
<keyword evidence="1" id="KW-0812">Transmembrane</keyword>
<evidence type="ECO:0000313" key="2">
    <source>
        <dbReference type="EMBL" id="MBY6368079.1"/>
    </source>
</evidence>
<protein>
    <submittedName>
        <fullName evidence="2">Uncharacterized protein</fullName>
    </submittedName>
</protein>
<gene>
    <name evidence="2" type="ORF">HQ603_15095</name>
</gene>
<reference evidence="2 3" key="1">
    <citation type="submission" date="2020-06" db="EMBL/GenBank/DDBJ databases">
        <title>Taxonomy, biology and ecology of Rhodococcus bacteria occurring in California pistachio and other woody hosts as revealed by genome sequence analyses.</title>
        <authorList>
            <person name="Gai Y."/>
            <person name="Riely B."/>
        </authorList>
    </citation>
    <scope>NUCLEOTIDE SEQUENCE [LARGE SCALE GENOMIC DNA]</scope>
    <source>
        <strain evidence="2 3">BP-281</strain>
    </source>
</reference>